<reference evidence="2 3" key="1">
    <citation type="submission" date="2015-10" db="EMBL/GenBank/DDBJ databases">
        <title>Genome analyses suggest a sexual origin of heterokaryosis in a supposedly ancient asexual fungus.</title>
        <authorList>
            <person name="Ropars J."/>
            <person name="Sedzielewska K."/>
            <person name="Noel J."/>
            <person name="Charron P."/>
            <person name="Farinelli L."/>
            <person name="Marton T."/>
            <person name="Kruger M."/>
            <person name="Pelin A."/>
            <person name="Brachmann A."/>
            <person name="Corradi N."/>
        </authorList>
    </citation>
    <scope>NUCLEOTIDE SEQUENCE [LARGE SCALE GENOMIC DNA]</scope>
    <source>
        <strain evidence="2 3">A4</strain>
    </source>
</reference>
<proteinExistence type="predicted"/>
<accession>A0A2I1FUK1</accession>
<dbReference type="VEuPathDB" id="FungiDB:FUN_021304"/>
<protein>
    <submittedName>
        <fullName evidence="2">Uncharacterized protein</fullName>
    </submittedName>
</protein>
<comment type="caution">
    <text evidence="2">The sequence shown here is derived from an EMBL/GenBank/DDBJ whole genome shotgun (WGS) entry which is preliminary data.</text>
</comment>
<dbReference type="OrthoDB" id="2389181at2759"/>
<dbReference type="AlphaFoldDB" id="A0A2I1FUK1"/>
<keyword evidence="3" id="KW-1185">Reference proteome</keyword>
<dbReference type="VEuPathDB" id="FungiDB:RhiirFUN_003141"/>
<name>A0A2I1FUK1_9GLOM</name>
<keyword evidence="1" id="KW-0175">Coiled coil</keyword>
<evidence type="ECO:0000313" key="2">
    <source>
        <dbReference type="EMBL" id="PKY38065.1"/>
    </source>
</evidence>
<evidence type="ECO:0000256" key="1">
    <source>
        <dbReference type="SAM" id="Coils"/>
    </source>
</evidence>
<dbReference type="Proteomes" id="UP000234323">
    <property type="component" value="Unassembled WGS sequence"/>
</dbReference>
<sequence>MDPKKNTNDKAIITLPEVHTSVEEAKKAEEIARQERIQDHRAEKHAHQEANVVKNAIEEANVVKNAIEKELKELENKKNE</sequence>
<dbReference type="EMBL" id="LLXI01000017">
    <property type="protein sequence ID" value="PKY38065.1"/>
    <property type="molecule type" value="Genomic_DNA"/>
</dbReference>
<feature type="coiled-coil region" evidence="1">
    <location>
        <begin position="53"/>
        <end position="80"/>
    </location>
</feature>
<evidence type="ECO:0000313" key="3">
    <source>
        <dbReference type="Proteomes" id="UP000234323"/>
    </source>
</evidence>
<gene>
    <name evidence="2" type="ORF">RhiirA4_450996</name>
</gene>
<organism evidence="2 3">
    <name type="scientific">Rhizophagus irregularis</name>
    <dbReference type="NCBI Taxonomy" id="588596"/>
    <lineage>
        <taxon>Eukaryota</taxon>
        <taxon>Fungi</taxon>
        <taxon>Fungi incertae sedis</taxon>
        <taxon>Mucoromycota</taxon>
        <taxon>Glomeromycotina</taxon>
        <taxon>Glomeromycetes</taxon>
        <taxon>Glomerales</taxon>
        <taxon>Glomeraceae</taxon>
        <taxon>Rhizophagus</taxon>
    </lineage>
</organism>